<dbReference type="Gene3D" id="3.40.630.30">
    <property type="match status" value="1"/>
</dbReference>
<dbReference type="GO" id="GO:0016747">
    <property type="term" value="F:acyltransferase activity, transferring groups other than amino-acyl groups"/>
    <property type="evidence" value="ECO:0007669"/>
    <property type="project" value="InterPro"/>
</dbReference>
<dbReference type="AlphaFoldDB" id="A0A0N1JTR6"/>
<dbReference type="InterPro" id="IPR016181">
    <property type="entry name" value="Acyl_CoA_acyltransferase"/>
</dbReference>
<accession>A0A0N1JTR6</accession>
<dbReference type="Pfam" id="PF13302">
    <property type="entry name" value="Acetyltransf_3"/>
    <property type="match status" value="1"/>
</dbReference>
<dbReference type="InterPro" id="IPR000182">
    <property type="entry name" value="GNAT_dom"/>
</dbReference>
<dbReference type="PANTHER" id="PTHR43792">
    <property type="entry name" value="GNAT FAMILY, PUTATIVE (AFU_ORTHOLOGUE AFUA_3G00765)-RELATED-RELATED"/>
    <property type="match status" value="1"/>
</dbReference>
<dbReference type="OrthoDB" id="9801656at2"/>
<keyword evidence="2" id="KW-0012">Acyltransferase</keyword>
<feature type="domain" description="N-acetyltransferase" evidence="1">
    <location>
        <begin position="13"/>
        <end position="183"/>
    </location>
</feature>
<proteinExistence type="predicted"/>
<dbReference type="STRING" id="857265.WG78_04675"/>
<dbReference type="EC" id="2.3.1.-" evidence="2"/>
<evidence type="ECO:0000313" key="2">
    <source>
        <dbReference type="EMBL" id="KPC54838.1"/>
    </source>
</evidence>
<dbReference type="RefSeq" id="WP_053936603.1">
    <property type="nucleotide sequence ID" value="NZ_LAQT01000002.1"/>
</dbReference>
<gene>
    <name evidence="2" type="primary">ydaF_2</name>
    <name evidence="2" type="ORF">WG78_04675</name>
</gene>
<dbReference type="Proteomes" id="UP000037939">
    <property type="component" value="Unassembled WGS sequence"/>
</dbReference>
<evidence type="ECO:0000259" key="1">
    <source>
        <dbReference type="PROSITE" id="PS51186"/>
    </source>
</evidence>
<dbReference type="PROSITE" id="PS51186">
    <property type="entry name" value="GNAT"/>
    <property type="match status" value="1"/>
</dbReference>
<name>A0A0N1JTR6_9NEIS</name>
<reference evidence="2 3" key="1">
    <citation type="submission" date="2015-07" db="EMBL/GenBank/DDBJ databases">
        <title>Draft genome sequence of the Amantichitinum ursilacus IGB-41, a new chitin-degrading bacterium.</title>
        <authorList>
            <person name="Kirstahler P."/>
            <person name="Guenther M."/>
            <person name="Grumaz C."/>
            <person name="Rupp S."/>
            <person name="Zibek S."/>
            <person name="Sohn K."/>
        </authorList>
    </citation>
    <scope>NUCLEOTIDE SEQUENCE [LARGE SCALE GENOMIC DNA]</scope>
    <source>
        <strain evidence="2 3">IGB-41</strain>
    </source>
</reference>
<keyword evidence="3" id="KW-1185">Reference proteome</keyword>
<keyword evidence="2" id="KW-0808">Transferase</keyword>
<dbReference type="InterPro" id="IPR051531">
    <property type="entry name" value="N-acetyltransferase"/>
</dbReference>
<organism evidence="2 3">
    <name type="scientific">Amantichitinum ursilacus</name>
    <dbReference type="NCBI Taxonomy" id="857265"/>
    <lineage>
        <taxon>Bacteria</taxon>
        <taxon>Pseudomonadati</taxon>
        <taxon>Pseudomonadota</taxon>
        <taxon>Betaproteobacteria</taxon>
        <taxon>Neisseriales</taxon>
        <taxon>Chitinibacteraceae</taxon>
        <taxon>Amantichitinum</taxon>
    </lineage>
</organism>
<protein>
    <submittedName>
        <fullName evidence="2">Putative ribosomal N-acetyltransferase YdaF</fullName>
        <ecNumber evidence="2">2.3.1.-</ecNumber>
    </submittedName>
</protein>
<evidence type="ECO:0000313" key="3">
    <source>
        <dbReference type="Proteomes" id="UP000037939"/>
    </source>
</evidence>
<comment type="caution">
    <text evidence="2">The sequence shown here is derived from an EMBL/GenBank/DDBJ whole genome shotgun (WGS) entry which is preliminary data.</text>
</comment>
<dbReference type="SUPFAM" id="SSF55729">
    <property type="entry name" value="Acyl-CoA N-acyltransferases (Nat)"/>
    <property type="match status" value="1"/>
</dbReference>
<sequence length="192" mass="21756">MTDTFPLVHAHRVVLRQLTHADAPRLLTIHSDPEVMRWFGADPIRQPEEAITLIDMFNARWSDPVPGVRWAIQRRSDGVLLGTCGLGRWNRSWHSAVTGYELARDAWGHGYMAEALGAALGWGWARMALNRVEAQIHPDNAASIRLVEKLGFVREGLLRQAGHWNGQYQDLLQYALLKADFARADLQRSDVR</sequence>
<dbReference type="EMBL" id="LAQT01000002">
    <property type="protein sequence ID" value="KPC54838.1"/>
    <property type="molecule type" value="Genomic_DNA"/>
</dbReference>